<keyword evidence="5 11" id="KW-0472">Membrane</keyword>
<dbReference type="GO" id="GO:0005886">
    <property type="term" value="C:plasma membrane"/>
    <property type="evidence" value="ECO:0007669"/>
    <property type="project" value="UniProtKB-ARBA"/>
</dbReference>
<keyword evidence="4 11" id="KW-1133">Transmembrane helix</keyword>
<dbReference type="GO" id="GO:0006508">
    <property type="term" value="P:proteolysis"/>
    <property type="evidence" value="ECO:0000318"/>
    <property type="project" value="GO_Central"/>
</dbReference>
<dbReference type="EMBL" id="AHAT01025211">
    <property type="status" value="NOT_ANNOTATED_CDS"/>
    <property type="molecule type" value="Genomic_DNA"/>
</dbReference>
<dbReference type="FunFam" id="3.40.390.10:FF:000002">
    <property type="entry name" value="Disintegrin and metalloproteinase domain-containing protein 22"/>
    <property type="match status" value="1"/>
</dbReference>
<dbReference type="eggNOG" id="KOG3607">
    <property type="taxonomic scope" value="Eukaryota"/>
</dbReference>
<dbReference type="GeneTree" id="ENSGT00940000158585"/>
<keyword evidence="2 8" id="KW-0245">EGF-like domain</keyword>
<organism evidence="15 16">
    <name type="scientific">Lepisosteus oculatus</name>
    <name type="common">Spotted gar</name>
    <dbReference type="NCBI Taxonomy" id="7918"/>
    <lineage>
        <taxon>Eukaryota</taxon>
        <taxon>Metazoa</taxon>
        <taxon>Chordata</taxon>
        <taxon>Craniata</taxon>
        <taxon>Vertebrata</taxon>
        <taxon>Euteleostomi</taxon>
        <taxon>Actinopterygii</taxon>
        <taxon>Neopterygii</taxon>
        <taxon>Holostei</taxon>
        <taxon>Semionotiformes</taxon>
        <taxon>Lepisosteidae</taxon>
        <taxon>Lepisosteus</taxon>
    </lineage>
</organism>
<dbReference type="Proteomes" id="UP000018468">
    <property type="component" value="Linkage group LG5"/>
</dbReference>
<reference evidence="16" key="1">
    <citation type="submission" date="2011-12" db="EMBL/GenBank/DDBJ databases">
        <title>The Draft Genome of Lepisosteus oculatus.</title>
        <authorList>
            <consortium name="The Broad Institute Genome Assembly &amp; Analysis Group"/>
            <consortium name="Computational R&amp;D Group"/>
            <consortium name="and Sequencing Platform"/>
            <person name="Di Palma F."/>
            <person name="Alfoldi J."/>
            <person name="Johnson J."/>
            <person name="Berlin A."/>
            <person name="Gnerre S."/>
            <person name="Jaffe D."/>
            <person name="MacCallum I."/>
            <person name="Young S."/>
            <person name="Walker B.J."/>
            <person name="Lander E.S."/>
            <person name="Lindblad-Toh K."/>
        </authorList>
    </citation>
    <scope>NUCLEOTIDE SEQUENCE [LARGE SCALE GENOMIC DNA]</scope>
</reference>
<feature type="transmembrane region" description="Helical" evidence="11">
    <location>
        <begin position="677"/>
        <end position="702"/>
    </location>
</feature>
<dbReference type="InterPro" id="IPR006586">
    <property type="entry name" value="ADAM_Cys-rich"/>
</dbReference>
<name>W5MA38_LEPOC</name>
<reference evidence="15" key="3">
    <citation type="submission" date="2025-09" db="UniProtKB">
        <authorList>
            <consortium name="Ensembl"/>
        </authorList>
    </citation>
    <scope>IDENTIFICATION</scope>
</reference>
<dbReference type="PANTHER" id="PTHR11905">
    <property type="entry name" value="ADAM A DISINTEGRIN AND METALLOPROTEASE DOMAIN"/>
    <property type="match status" value="1"/>
</dbReference>
<evidence type="ECO:0000256" key="10">
    <source>
        <dbReference type="SAM" id="MobiDB-lite"/>
    </source>
</evidence>
<dbReference type="InterPro" id="IPR013111">
    <property type="entry name" value="EGF_extracell"/>
</dbReference>
<evidence type="ECO:0000256" key="8">
    <source>
        <dbReference type="PROSITE-ProRule" id="PRU00076"/>
    </source>
</evidence>
<dbReference type="Pfam" id="PF00200">
    <property type="entry name" value="Disintegrin"/>
    <property type="match status" value="1"/>
</dbReference>
<sequence length="875" mass="96160">ASQNTIQMRIYIFTSLYATNIALSSLPDVEKYEVISPRRLNNAREKRSLSTDKRLYSEELRYALTIEGRNYTLHLEKNRNLLGKDYTETHYLKNGTEVTSTPNLKDHCYYQGHIQGMNDSSASVEVCSGIRGLVRAGQKLFLIEPLGGSADGEHALYRQEHLRRKRSACREANRTVFDKDPKPAGFIRIQSWRSAPVVKGPKYVELFLVVDNTEYKQHNKDMSQIRRRMMDVTNHIDKLYRTINIRVMLVGLEVWTDWDKIDVSTDPDKTLTRFLEWRKNVLLKKKRHDNAHFVTGISFVGSTVGLANKFAMCTINSAGVNEDHNPNSIGLASTIAHEMGHNLGMSHDTESCYCEKSLSPKGCVMAPSVGDVFPQSFSSCSQQELESFLNQISSACLNNVPSAGDLFGGPECGNMFLEPGEECDCGTVEECRNPCCNATTCRLTEGAQCAQGECCQACKLKPAGVVCRKSAGDCDLDDFCSGLSAECPKDDFKMNGLPCENNQGYCFNGQCPTHLQHCQILWGPGAQVAPDLCFKNNQQGNLHLFCKKTRYGPQPCAQEDVKCGKIHCTGGSDLPVTQSKYVLTMSWPQLLKCNVAEVTDTEAEDIGLVPTGTKCGDNKVCYGNACKDIAVYGTKGCSEKCNNHGVCNHERKCHCDPGWAPPYCDVKLSELPQGGSAVVIAVSVVVTILVLLPLIVGGLICCRRGRKEVYSSKKRAHSASGLSNPLFHGVSTKSSPRCAPPRISTPTFLESSASPLPCAPLRSTVTPSRAPPQIVKPSQPPPLPPPETVCFQVKTHKYLMIKETGVLKIYVLYLFQAKPPAPKKPLPDLSVKQVAKPNSAPPVPPVKPPGSAPHRKQPQVAGKPKTALMPPVKPR</sequence>
<dbReference type="Ensembl" id="ENSLOCT00000005255.1">
    <property type="protein sequence ID" value="ENSLOCP00000005247.1"/>
    <property type="gene ID" value="ENSLOCG00000004374.1"/>
</dbReference>
<feature type="binding site" evidence="9">
    <location>
        <position position="337"/>
    </location>
    <ligand>
        <name>Zn(2+)</name>
        <dbReference type="ChEBI" id="CHEBI:29105"/>
        <note>catalytic</note>
    </ligand>
</feature>
<dbReference type="GO" id="GO:0022407">
    <property type="term" value="P:regulation of cell-cell adhesion"/>
    <property type="evidence" value="ECO:0000318"/>
    <property type="project" value="GO_Central"/>
</dbReference>
<feature type="compositionally biased region" description="Pro residues" evidence="10">
    <location>
        <begin position="839"/>
        <end position="851"/>
    </location>
</feature>
<dbReference type="Bgee" id="ENSLOCG00000004374">
    <property type="expression patterns" value="Expressed in bone element and 13 other cell types or tissues"/>
</dbReference>
<dbReference type="GO" id="GO:0002693">
    <property type="term" value="P:positive regulation of cellular extravasation"/>
    <property type="evidence" value="ECO:0000318"/>
    <property type="project" value="GO_Central"/>
</dbReference>
<keyword evidence="3 11" id="KW-0812">Transmembrane</keyword>
<dbReference type="Pfam" id="PF01562">
    <property type="entry name" value="Pep_M12B_propep"/>
    <property type="match status" value="1"/>
</dbReference>
<dbReference type="HOGENOM" id="CLU_012714_7_1_1"/>
<evidence type="ECO:0000256" key="3">
    <source>
        <dbReference type="ARBA" id="ARBA00022692"/>
    </source>
</evidence>
<dbReference type="InterPro" id="IPR002870">
    <property type="entry name" value="Peptidase_M12B_N"/>
</dbReference>
<dbReference type="GO" id="GO:0006954">
    <property type="term" value="P:inflammatory response"/>
    <property type="evidence" value="ECO:0000318"/>
    <property type="project" value="GO_Central"/>
</dbReference>
<dbReference type="PROSITE" id="PS01186">
    <property type="entry name" value="EGF_2"/>
    <property type="match status" value="1"/>
</dbReference>
<proteinExistence type="predicted"/>
<dbReference type="GO" id="GO:0050839">
    <property type="term" value="F:cell adhesion molecule binding"/>
    <property type="evidence" value="ECO:0000318"/>
    <property type="project" value="GO_Central"/>
</dbReference>
<feature type="disulfide bond" evidence="7">
    <location>
        <begin position="467"/>
        <end position="487"/>
    </location>
</feature>
<accession>W5MA38</accession>
<dbReference type="SUPFAM" id="SSF55486">
    <property type="entry name" value="Metalloproteases ('zincins'), catalytic domain"/>
    <property type="match status" value="1"/>
</dbReference>
<evidence type="ECO:0000313" key="15">
    <source>
        <dbReference type="Ensembl" id="ENSLOCP00000005247.1"/>
    </source>
</evidence>
<feature type="disulfide bond" evidence="8">
    <location>
        <begin position="655"/>
        <end position="664"/>
    </location>
</feature>
<evidence type="ECO:0000256" key="7">
    <source>
        <dbReference type="PROSITE-ProRule" id="PRU00068"/>
    </source>
</evidence>
<comment type="caution">
    <text evidence="8">Lacks conserved residue(s) required for the propagation of feature annotation.</text>
</comment>
<dbReference type="FunCoup" id="W5MA38">
    <property type="interactions" value="92"/>
</dbReference>
<dbReference type="Gene3D" id="3.40.390.10">
    <property type="entry name" value="Collagenase (Catalytic Domain)"/>
    <property type="match status" value="1"/>
</dbReference>
<evidence type="ECO:0000256" key="11">
    <source>
        <dbReference type="SAM" id="Phobius"/>
    </source>
</evidence>
<feature type="domain" description="Peptidase M12B" evidence="14">
    <location>
        <begin position="202"/>
        <end position="401"/>
    </location>
</feature>
<dbReference type="GO" id="GO:0004222">
    <property type="term" value="F:metalloendopeptidase activity"/>
    <property type="evidence" value="ECO:0000318"/>
    <property type="project" value="GO_Central"/>
</dbReference>
<keyword evidence="9" id="KW-0479">Metal-binding</keyword>
<dbReference type="AlphaFoldDB" id="W5MA38"/>
<dbReference type="InterPro" id="IPR001590">
    <property type="entry name" value="Peptidase_M12B"/>
</dbReference>
<dbReference type="PROSITE" id="PS50214">
    <property type="entry name" value="DISINTEGRIN_2"/>
    <property type="match status" value="1"/>
</dbReference>
<dbReference type="OMA" id="HGQDHCL"/>
<dbReference type="InterPro" id="IPR000742">
    <property type="entry name" value="EGF"/>
</dbReference>
<dbReference type="CDD" id="cd04269">
    <property type="entry name" value="ZnMc_adamalysin_II_like"/>
    <property type="match status" value="1"/>
</dbReference>
<protein>
    <submittedName>
        <fullName evidence="15">ADAM metallopeptidase domain 8b</fullName>
    </submittedName>
</protein>
<dbReference type="Pfam" id="PF01421">
    <property type="entry name" value="Reprolysin"/>
    <property type="match status" value="1"/>
</dbReference>
<evidence type="ECO:0000256" key="9">
    <source>
        <dbReference type="PROSITE-ProRule" id="PRU00276"/>
    </source>
</evidence>
<feature type="domain" description="EGF-like" evidence="12">
    <location>
        <begin position="633"/>
        <end position="665"/>
    </location>
</feature>
<dbReference type="InterPro" id="IPR034027">
    <property type="entry name" value="Reprolysin_adamalysin"/>
</dbReference>
<dbReference type="PROSITE" id="PS50215">
    <property type="entry name" value="ADAM_MEPRO"/>
    <property type="match status" value="1"/>
</dbReference>
<dbReference type="InterPro" id="IPR036436">
    <property type="entry name" value="Disintegrin_dom_sf"/>
</dbReference>
<evidence type="ECO:0000259" key="12">
    <source>
        <dbReference type="PROSITE" id="PS50026"/>
    </source>
</evidence>
<dbReference type="FunFam" id="4.10.70.10:FF:000001">
    <property type="entry name" value="Disintegrin and metalloproteinase domain-containing protein 22"/>
    <property type="match status" value="1"/>
</dbReference>
<feature type="disulfide bond" evidence="8">
    <location>
        <begin position="637"/>
        <end position="647"/>
    </location>
</feature>
<feature type="binding site" evidence="9">
    <location>
        <position position="347"/>
    </location>
    <ligand>
        <name>Zn(2+)</name>
        <dbReference type="ChEBI" id="CHEBI:29105"/>
        <note>catalytic</note>
    </ligand>
</feature>
<dbReference type="InterPro" id="IPR001762">
    <property type="entry name" value="Disintegrin_dom"/>
</dbReference>
<feature type="active site" evidence="9">
    <location>
        <position position="338"/>
    </location>
</feature>
<evidence type="ECO:0000259" key="14">
    <source>
        <dbReference type="PROSITE" id="PS50215"/>
    </source>
</evidence>
<dbReference type="SUPFAM" id="SSF57552">
    <property type="entry name" value="Blood coagulation inhibitor (disintegrin)"/>
    <property type="match status" value="1"/>
</dbReference>
<dbReference type="Gene3D" id="2.60.120.260">
    <property type="entry name" value="Galactose-binding domain-like"/>
    <property type="match status" value="1"/>
</dbReference>
<evidence type="ECO:0000313" key="16">
    <source>
        <dbReference type="Proteomes" id="UP000018468"/>
    </source>
</evidence>
<dbReference type="Gene3D" id="4.10.70.10">
    <property type="entry name" value="Disintegrin domain"/>
    <property type="match status" value="1"/>
</dbReference>
<dbReference type="PANTHER" id="PTHR11905:SF20">
    <property type="entry name" value="DISINTEGRIN AND METALLOPROTEINASE DOMAIN-CONTAINING PROTEIN 8"/>
    <property type="match status" value="1"/>
</dbReference>
<evidence type="ECO:0000256" key="6">
    <source>
        <dbReference type="ARBA" id="ARBA00023157"/>
    </source>
</evidence>
<dbReference type="Pfam" id="PF08516">
    <property type="entry name" value="ADAM_CR"/>
    <property type="match status" value="1"/>
</dbReference>
<dbReference type="PRINTS" id="PR00289">
    <property type="entry name" value="DISINTEGRIN"/>
</dbReference>
<feature type="domain" description="Disintegrin" evidence="13">
    <location>
        <begin position="409"/>
        <end position="495"/>
    </location>
</feature>
<comment type="subcellular location">
    <subcellularLocation>
        <location evidence="1">Membrane</location>
        <topology evidence="1">Single-pass membrane protein</topology>
    </subcellularLocation>
</comment>
<feature type="binding site" evidence="9">
    <location>
        <position position="341"/>
    </location>
    <ligand>
        <name>Zn(2+)</name>
        <dbReference type="ChEBI" id="CHEBI:29105"/>
        <note>catalytic</note>
    </ligand>
</feature>
<feature type="region of interest" description="Disordered" evidence="10">
    <location>
        <begin position="824"/>
        <end position="875"/>
    </location>
</feature>
<dbReference type="STRING" id="7918.ENSLOCP00000005247"/>
<evidence type="ECO:0000256" key="1">
    <source>
        <dbReference type="ARBA" id="ARBA00004167"/>
    </source>
</evidence>
<evidence type="ECO:0000259" key="13">
    <source>
        <dbReference type="PROSITE" id="PS50214"/>
    </source>
</evidence>
<dbReference type="GO" id="GO:0051044">
    <property type="term" value="P:positive regulation of membrane protein ectodomain proteolysis"/>
    <property type="evidence" value="ECO:0000318"/>
    <property type="project" value="GO_Central"/>
</dbReference>
<dbReference type="GO" id="GO:0046872">
    <property type="term" value="F:metal ion binding"/>
    <property type="evidence" value="ECO:0007669"/>
    <property type="project" value="UniProtKB-KW"/>
</dbReference>
<dbReference type="InterPro" id="IPR024079">
    <property type="entry name" value="MetalloPept_cat_dom_sf"/>
</dbReference>
<evidence type="ECO:0000256" key="4">
    <source>
        <dbReference type="ARBA" id="ARBA00022989"/>
    </source>
</evidence>
<dbReference type="SMART" id="SM00608">
    <property type="entry name" value="ACR"/>
    <property type="match status" value="1"/>
</dbReference>
<reference evidence="15" key="2">
    <citation type="submission" date="2025-08" db="UniProtKB">
        <authorList>
            <consortium name="Ensembl"/>
        </authorList>
    </citation>
    <scope>IDENTIFICATION</scope>
</reference>
<keyword evidence="16" id="KW-1185">Reference proteome</keyword>
<dbReference type="SMART" id="SM00050">
    <property type="entry name" value="DISIN"/>
    <property type="match status" value="1"/>
</dbReference>
<evidence type="ECO:0000256" key="2">
    <source>
        <dbReference type="ARBA" id="ARBA00022536"/>
    </source>
</evidence>
<dbReference type="Pfam" id="PF07974">
    <property type="entry name" value="EGF_2"/>
    <property type="match status" value="1"/>
</dbReference>
<dbReference type="InParanoid" id="W5MA38"/>
<evidence type="ECO:0000256" key="5">
    <source>
        <dbReference type="ARBA" id="ARBA00023136"/>
    </source>
</evidence>
<keyword evidence="9" id="KW-0862">Zinc</keyword>
<dbReference type="PROSITE" id="PS50026">
    <property type="entry name" value="EGF_3"/>
    <property type="match status" value="1"/>
</dbReference>
<keyword evidence="6 8" id="KW-1015">Disulfide bond</keyword>